<dbReference type="PANTHER" id="PTHR30093:SF2">
    <property type="entry name" value="TYPE II SECRETION SYSTEM PROTEIN H"/>
    <property type="match status" value="1"/>
</dbReference>
<dbReference type="SUPFAM" id="SSF54523">
    <property type="entry name" value="Pili subunits"/>
    <property type="match status" value="1"/>
</dbReference>
<evidence type="ECO:0000256" key="1">
    <source>
        <dbReference type="SAM" id="Phobius"/>
    </source>
</evidence>
<feature type="non-terminal residue" evidence="2">
    <location>
        <position position="46"/>
    </location>
</feature>
<keyword evidence="1" id="KW-1133">Transmembrane helix</keyword>
<organism evidence="2">
    <name type="scientific">marine sediment metagenome</name>
    <dbReference type="NCBI Taxonomy" id="412755"/>
    <lineage>
        <taxon>unclassified sequences</taxon>
        <taxon>metagenomes</taxon>
        <taxon>ecological metagenomes</taxon>
    </lineage>
</organism>
<sequence length="46" mass="4853">MVKPHTRGFTLVELLVVIAIITVLVAVLVPLINEALKGANRAGCQA</sequence>
<dbReference type="InterPro" id="IPR045584">
    <property type="entry name" value="Pilin-like"/>
</dbReference>
<comment type="caution">
    <text evidence="2">The sequence shown here is derived from an EMBL/GenBank/DDBJ whole genome shotgun (WGS) entry which is preliminary data.</text>
</comment>
<keyword evidence="1" id="KW-0472">Membrane</keyword>
<evidence type="ECO:0000313" key="2">
    <source>
        <dbReference type="EMBL" id="KKK97767.1"/>
    </source>
</evidence>
<dbReference type="AlphaFoldDB" id="A0A0F8ZV75"/>
<dbReference type="EMBL" id="LAZR01045903">
    <property type="protein sequence ID" value="KKK97767.1"/>
    <property type="molecule type" value="Genomic_DNA"/>
</dbReference>
<protein>
    <recommendedName>
        <fullName evidence="3">Prepilin-type N-terminal cleavage/methylation domain-containing protein</fullName>
    </recommendedName>
</protein>
<gene>
    <name evidence="2" type="ORF">LCGC14_2649440</name>
</gene>
<accession>A0A0F8ZV75</accession>
<dbReference type="Gene3D" id="3.30.700.10">
    <property type="entry name" value="Glycoprotein, Type 4 Pilin"/>
    <property type="match status" value="1"/>
</dbReference>
<reference evidence="2" key="1">
    <citation type="journal article" date="2015" name="Nature">
        <title>Complex archaea that bridge the gap between prokaryotes and eukaryotes.</title>
        <authorList>
            <person name="Spang A."/>
            <person name="Saw J.H."/>
            <person name="Jorgensen S.L."/>
            <person name="Zaremba-Niedzwiedzka K."/>
            <person name="Martijn J."/>
            <person name="Lind A.E."/>
            <person name="van Eijk R."/>
            <person name="Schleper C."/>
            <person name="Guy L."/>
            <person name="Ettema T.J."/>
        </authorList>
    </citation>
    <scope>NUCLEOTIDE SEQUENCE</scope>
</reference>
<dbReference type="Pfam" id="PF07963">
    <property type="entry name" value="N_methyl"/>
    <property type="match status" value="1"/>
</dbReference>
<dbReference type="InterPro" id="IPR012902">
    <property type="entry name" value="N_methyl_site"/>
</dbReference>
<name>A0A0F8ZV75_9ZZZZ</name>
<dbReference type="PROSITE" id="PS00409">
    <property type="entry name" value="PROKAR_NTER_METHYL"/>
    <property type="match status" value="1"/>
</dbReference>
<keyword evidence="1" id="KW-0812">Transmembrane</keyword>
<proteinExistence type="predicted"/>
<dbReference type="PANTHER" id="PTHR30093">
    <property type="entry name" value="GENERAL SECRETION PATHWAY PROTEIN G"/>
    <property type="match status" value="1"/>
</dbReference>
<evidence type="ECO:0008006" key="3">
    <source>
        <dbReference type="Google" id="ProtNLM"/>
    </source>
</evidence>
<feature type="transmembrane region" description="Helical" evidence="1">
    <location>
        <begin position="12"/>
        <end position="32"/>
    </location>
</feature>
<dbReference type="NCBIfam" id="TIGR02532">
    <property type="entry name" value="IV_pilin_GFxxxE"/>
    <property type="match status" value="1"/>
</dbReference>